<reference evidence="1 2" key="1">
    <citation type="submission" date="2022-01" db="EMBL/GenBank/DDBJ databases">
        <authorList>
            <person name="Won M."/>
            <person name="Kim S.-J."/>
            <person name="Kwon S.-W."/>
        </authorList>
    </citation>
    <scope>NUCLEOTIDE SEQUENCE [LARGE SCALE GENOMIC DNA]</scope>
    <source>
        <strain evidence="1 2">KCTC 23505</strain>
    </source>
</reference>
<proteinExistence type="predicted"/>
<organism evidence="1 2">
    <name type="scientific">Acidiphilium iwatense</name>
    <dbReference type="NCBI Taxonomy" id="768198"/>
    <lineage>
        <taxon>Bacteria</taxon>
        <taxon>Pseudomonadati</taxon>
        <taxon>Pseudomonadota</taxon>
        <taxon>Alphaproteobacteria</taxon>
        <taxon>Acetobacterales</taxon>
        <taxon>Acidocellaceae</taxon>
        <taxon>Acidiphilium</taxon>
    </lineage>
</organism>
<gene>
    <name evidence="1" type="ORF">L2A60_11270</name>
</gene>
<dbReference type="RefSeq" id="WP_235704480.1">
    <property type="nucleotide sequence ID" value="NZ_JAKGBZ010000020.1"/>
</dbReference>
<dbReference type="Proteomes" id="UP001521209">
    <property type="component" value="Unassembled WGS sequence"/>
</dbReference>
<protein>
    <submittedName>
        <fullName evidence="1">Alpha/beta hydrolase</fullName>
    </submittedName>
</protein>
<dbReference type="GO" id="GO:0016787">
    <property type="term" value="F:hydrolase activity"/>
    <property type="evidence" value="ECO:0007669"/>
    <property type="project" value="UniProtKB-KW"/>
</dbReference>
<evidence type="ECO:0000313" key="2">
    <source>
        <dbReference type="Proteomes" id="UP001521209"/>
    </source>
</evidence>
<sequence>MSHILNRGGLDRLSLIGMSWGGSVTAAYTAAHGETVAKLALIAPQWLTEGPVRIDAGGPLGAYRRIDVQAFRQRWLDAAPADRRDGLIPAGWFDSWAETTLATDPGAGAPGTIRAPSGAVLDVREYWTAGRPIYDPGAIRSPVLLTHAEWDADVTIDRIQALFLRLTGAPYRRWVEIGEGTHMVVLEKNRWQVIDAIVAFLKETRALID</sequence>
<keyword evidence="1" id="KW-0378">Hydrolase</keyword>
<keyword evidence="2" id="KW-1185">Reference proteome</keyword>
<dbReference type="Gene3D" id="3.40.50.1820">
    <property type="entry name" value="alpha/beta hydrolase"/>
    <property type="match status" value="1"/>
</dbReference>
<dbReference type="InterPro" id="IPR029058">
    <property type="entry name" value="AB_hydrolase_fold"/>
</dbReference>
<comment type="caution">
    <text evidence="1">The sequence shown here is derived from an EMBL/GenBank/DDBJ whole genome shotgun (WGS) entry which is preliminary data.</text>
</comment>
<dbReference type="SUPFAM" id="SSF53474">
    <property type="entry name" value="alpha/beta-Hydrolases"/>
    <property type="match status" value="1"/>
</dbReference>
<name>A0ABS9DYM5_9PROT</name>
<dbReference type="EMBL" id="JAKGBZ010000020">
    <property type="protein sequence ID" value="MCF3947255.1"/>
    <property type="molecule type" value="Genomic_DNA"/>
</dbReference>
<evidence type="ECO:0000313" key="1">
    <source>
        <dbReference type="EMBL" id="MCF3947255.1"/>
    </source>
</evidence>
<accession>A0ABS9DYM5</accession>